<keyword evidence="1" id="KW-1133">Transmembrane helix</keyword>
<dbReference type="EMBL" id="DVMU01000071">
    <property type="protein sequence ID" value="HIU33537.1"/>
    <property type="molecule type" value="Genomic_DNA"/>
</dbReference>
<reference evidence="3" key="2">
    <citation type="journal article" date="2021" name="PeerJ">
        <title>Extensive microbial diversity within the chicken gut microbiome revealed by metagenomics and culture.</title>
        <authorList>
            <person name="Gilroy R."/>
            <person name="Ravi A."/>
            <person name="Getino M."/>
            <person name="Pursley I."/>
            <person name="Horton D.L."/>
            <person name="Alikhan N.F."/>
            <person name="Baker D."/>
            <person name="Gharbi K."/>
            <person name="Hall N."/>
            <person name="Watson M."/>
            <person name="Adriaenssens E.M."/>
            <person name="Foster-Nyarko E."/>
            <person name="Jarju S."/>
            <person name="Secka A."/>
            <person name="Antonio M."/>
            <person name="Oren A."/>
            <person name="Chaudhuri R.R."/>
            <person name="La Ragione R."/>
            <person name="Hildebrand F."/>
            <person name="Pallen M.J."/>
        </authorList>
    </citation>
    <scope>NUCLEOTIDE SEQUENCE</scope>
    <source>
        <strain evidence="3">ChiHcec3-11533</strain>
    </source>
</reference>
<reference evidence="3" key="1">
    <citation type="submission" date="2020-10" db="EMBL/GenBank/DDBJ databases">
        <authorList>
            <person name="Gilroy R."/>
        </authorList>
    </citation>
    <scope>NUCLEOTIDE SEQUENCE</scope>
    <source>
        <strain evidence="3">ChiHcec3-11533</strain>
    </source>
</reference>
<evidence type="ECO:0000313" key="4">
    <source>
        <dbReference type="Proteomes" id="UP000824072"/>
    </source>
</evidence>
<feature type="transmembrane region" description="Helical" evidence="1">
    <location>
        <begin position="54"/>
        <end position="70"/>
    </location>
</feature>
<gene>
    <name evidence="3" type="ORF">IAB02_03155</name>
</gene>
<sequence length="166" mass="18518">MKPKYQAACRPTIQGMRALVMAAYGKRLKIRLFTSGLICAMAAGFVFYTRAKPLSVIILALALAFAWFFLKSRDRMAEKLLAASPNQALVTEFRFMDDALYTHNSLEDTVIAYSDLLRCAEGKEFFSFYLKDGGAFAIGKKDFSLGDPARFAGFLKNKTGREVLRG</sequence>
<name>A0A9D1LCD3_9FIRM</name>
<proteinExistence type="predicted"/>
<comment type="caution">
    <text evidence="3">The sequence shown here is derived from an EMBL/GenBank/DDBJ whole genome shotgun (WGS) entry which is preliminary data.</text>
</comment>
<keyword evidence="1" id="KW-0812">Transmembrane</keyword>
<dbReference type="AlphaFoldDB" id="A0A9D1LCD3"/>
<evidence type="ECO:0000256" key="1">
    <source>
        <dbReference type="SAM" id="Phobius"/>
    </source>
</evidence>
<evidence type="ECO:0000259" key="2">
    <source>
        <dbReference type="Pfam" id="PF14317"/>
    </source>
</evidence>
<protein>
    <submittedName>
        <fullName evidence="3">YcxB family protein</fullName>
    </submittedName>
</protein>
<feature type="domain" description="YcxB-like C-terminal" evidence="2">
    <location>
        <begin position="95"/>
        <end position="154"/>
    </location>
</feature>
<evidence type="ECO:0000313" key="3">
    <source>
        <dbReference type="EMBL" id="HIU33537.1"/>
    </source>
</evidence>
<dbReference type="Proteomes" id="UP000824072">
    <property type="component" value="Unassembled WGS sequence"/>
</dbReference>
<keyword evidence="1" id="KW-0472">Membrane</keyword>
<dbReference type="InterPro" id="IPR025588">
    <property type="entry name" value="YcxB-like_C"/>
</dbReference>
<dbReference type="Pfam" id="PF14317">
    <property type="entry name" value="YcxB"/>
    <property type="match status" value="1"/>
</dbReference>
<organism evidence="3 4">
    <name type="scientific">Candidatus Pullichristensenella excrementigallinarum</name>
    <dbReference type="NCBI Taxonomy" id="2840907"/>
    <lineage>
        <taxon>Bacteria</taxon>
        <taxon>Bacillati</taxon>
        <taxon>Bacillota</taxon>
        <taxon>Clostridia</taxon>
        <taxon>Candidatus Pullichristensenella</taxon>
    </lineage>
</organism>
<accession>A0A9D1LCD3</accession>
<feature type="transmembrane region" description="Helical" evidence="1">
    <location>
        <begin position="30"/>
        <end position="48"/>
    </location>
</feature>